<evidence type="ECO:0000313" key="3">
    <source>
        <dbReference type="Proteomes" id="UP001196316"/>
    </source>
</evidence>
<feature type="chain" id="PRO_5043722434" description="Fimbrial subunit protein C-terminal domain-containing protein" evidence="1">
    <location>
        <begin position="19"/>
        <end position="611"/>
    </location>
</feature>
<feature type="signal peptide" evidence="1">
    <location>
        <begin position="1"/>
        <end position="18"/>
    </location>
</feature>
<dbReference type="RefSeq" id="WP_217326574.1">
    <property type="nucleotide sequence ID" value="NZ_JAHOEK010000020.1"/>
</dbReference>
<name>A0AAW4NCK8_9BACT</name>
<accession>A0AAW4NCK8</accession>
<evidence type="ECO:0000256" key="1">
    <source>
        <dbReference type="SAM" id="SignalP"/>
    </source>
</evidence>
<sequence>MKKFRFFSFASAMLLASAAGMVSCSSDSIEPTGGSGSTGQVVKTQFAINIPYGGNSSTNQAKKVTRMTDEMTQQSGKPFRGISDIVLLTFNGNPSTDGNTEATSIIDIGTDGNAYAQDKHSKLYRDIEIPVGTNHMLFYGRATKKSDATDFQAGKITDKGDKKTEKTLANIFHELTPINSRANFTTDTDAGKIIDALNSIANAKVQDEEYTWATTETETTRPAWLTENEKKFLAARYKEFISLKAGSRTSVVAFIKNLQTALVGETGEPTIPAERKLTKEIYDKCEAALTAIGSINFPGNNLPDGVASLNWTSRGFAYNTPGNVTIGNGNSINYQKICYPAELSYFVNTTTMVSDKDMSNLSEFPTYENWTKPTGANWEGKDFTNTAVAKTTRTVGLKDPVQYSVAVLKSTVRCKEATLEDNAKDAGGFKANQSITVNDNSFPVTGILIGGQPASVDWKYEPASSETFENTIYDNVMNGSPMYAKYASEVPTVGNYTLVFDNKKTGAENSVYVTIELTNKSGQAFYGKDGIIQKDTKFYLVGILNPNKEGLSKPAGVNRVFVQDYVTTANFNIKDLKSAYNCIPDLRTSGINVGLAVDLDWKSGITFDVEI</sequence>
<organism evidence="2 3">
    <name type="scientific">Segatella copri</name>
    <dbReference type="NCBI Taxonomy" id="165179"/>
    <lineage>
        <taxon>Bacteria</taxon>
        <taxon>Pseudomonadati</taxon>
        <taxon>Bacteroidota</taxon>
        <taxon>Bacteroidia</taxon>
        <taxon>Bacteroidales</taxon>
        <taxon>Prevotellaceae</taxon>
        <taxon>Segatella</taxon>
    </lineage>
</organism>
<reference evidence="2" key="1">
    <citation type="submission" date="2021-06" db="EMBL/GenBank/DDBJ databases">
        <title>Collection of gut derived symbiotic bacterial strains cultured from healthy donors.</title>
        <authorList>
            <person name="Lin H."/>
            <person name="Littmann E."/>
            <person name="Pamer E.G."/>
        </authorList>
    </citation>
    <scope>NUCLEOTIDE SEQUENCE</scope>
    <source>
        <strain evidence="2">MSK.21.60</strain>
    </source>
</reference>
<proteinExistence type="predicted"/>
<dbReference type="AlphaFoldDB" id="A0AAW4NCK8"/>
<dbReference type="EMBL" id="JAHOEP010000020">
    <property type="protein sequence ID" value="MBV3408443.1"/>
    <property type="molecule type" value="Genomic_DNA"/>
</dbReference>
<evidence type="ECO:0008006" key="4">
    <source>
        <dbReference type="Google" id="ProtNLM"/>
    </source>
</evidence>
<comment type="caution">
    <text evidence="2">The sequence shown here is derived from an EMBL/GenBank/DDBJ whole genome shotgun (WGS) entry which is preliminary data.</text>
</comment>
<protein>
    <recommendedName>
        <fullName evidence="4">Fimbrial subunit protein C-terminal domain-containing protein</fullName>
    </recommendedName>
</protein>
<gene>
    <name evidence="2" type="ORF">KSW80_08545</name>
</gene>
<keyword evidence="1" id="KW-0732">Signal</keyword>
<dbReference type="PROSITE" id="PS51257">
    <property type="entry name" value="PROKAR_LIPOPROTEIN"/>
    <property type="match status" value="1"/>
</dbReference>
<evidence type="ECO:0000313" key="2">
    <source>
        <dbReference type="EMBL" id="MBV3408443.1"/>
    </source>
</evidence>
<dbReference type="Proteomes" id="UP001196316">
    <property type="component" value="Unassembled WGS sequence"/>
</dbReference>